<dbReference type="AlphaFoldDB" id="A0A2T5G6A9"/>
<keyword evidence="4" id="KW-0411">Iron-sulfur</keyword>
<reference evidence="6 7" key="1">
    <citation type="submission" date="2017-08" db="EMBL/GenBank/DDBJ databases">
        <title>Burning lignite coal seam in the remote Altai Mountains harbors a hydrogen-driven thermophilic microbial community.</title>
        <authorList>
            <person name="Kadnikov V.V."/>
            <person name="Mardanov A.V."/>
            <person name="Ivasenko D."/>
            <person name="Beletsky A.V."/>
            <person name="Karnachuk O.V."/>
            <person name="Ravin N.V."/>
        </authorList>
    </citation>
    <scope>NUCLEOTIDE SEQUENCE [LARGE SCALE GENOMIC DNA]</scope>
    <source>
        <strain evidence="6">AL31</strain>
    </source>
</reference>
<comment type="caution">
    <text evidence="6">The sequence shown here is derived from an EMBL/GenBank/DDBJ whole genome shotgun (WGS) entry which is preliminary data.</text>
</comment>
<dbReference type="Pfam" id="PF09360">
    <property type="entry name" value="zf-CDGSH"/>
    <property type="match status" value="1"/>
</dbReference>
<keyword evidence="2" id="KW-0479">Metal-binding</keyword>
<evidence type="ECO:0000256" key="4">
    <source>
        <dbReference type="ARBA" id="ARBA00023014"/>
    </source>
</evidence>
<dbReference type="GO" id="GO:0046872">
    <property type="term" value="F:metal ion binding"/>
    <property type="evidence" value="ECO:0007669"/>
    <property type="project" value="UniProtKB-KW"/>
</dbReference>
<feature type="domain" description="Iron-binding zinc finger CDGSH type" evidence="5">
    <location>
        <begin position="8"/>
        <end position="58"/>
    </location>
</feature>
<dbReference type="GO" id="GO:0051537">
    <property type="term" value="F:2 iron, 2 sulfur cluster binding"/>
    <property type="evidence" value="ECO:0007669"/>
    <property type="project" value="UniProtKB-KW"/>
</dbReference>
<dbReference type="EMBL" id="PEBW01000004">
    <property type="protein sequence ID" value="PTQ51721.1"/>
    <property type="molecule type" value="Genomic_DNA"/>
</dbReference>
<evidence type="ECO:0000313" key="6">
    <source>
        <dbReference type="EMBL" id="PTQ51721.1"/>
    </source>
</evidence>
<evidence type="ECO:0000256" key="1">
    <source>
        <dbReference type="ARBA" id="ARBA00022714"/>
    </source>
</evidence>
<dbReference type="GO" id="GO:0005737">
    <property type="term" value="C:cytoplasm"/>
    <property type="evidence" value="ECO:0007669"/>
    <property type="project" value="UniProtKB-ARBA"/>
</dbReference>
<evidence type="ECO:0000256" key="2">
    <source>
        <dbReference type="ARBA" id="ARBA00022723"/>
    </source>
</evidence>
<sequence>MHLILHENGPIELAGEQFVLRTGGEETPVARPRVFLCRCGTSRRKPFCDGSHARIGFQAPGGELTWEAGNP</sequence>
<evidence type="ECO:0000313" key="7">
    <source>
        <dbReference type="Proteomes" id="UP000244016"/>
    </source>
</evidence>
<dbReference type="InterPro" id="IPR018967">
    <property type="entry name" value="FeS-contain_CDGSH-typ"/>
</dbReference>
<name>A0A2T5G6A9_9BACL</name>
<dbReference type="Gene3D" id="3.40.5.90">
    <property type="entry name" value="CDGSH iron-sulfur domain, mitoNEET-type"/>
    <property type="match status" value="1"/>
</dbReference>
<dbReference type="SMART" id="SM00704">
    <property type="entry name" value="ZnF_CDGSH"/>
    <property type="match status" value="1"/>
</dbReference>
<evidence type="ECO:0000259" key="5">
    <source>
        <dbReference type="SMART" id="SM00704"/>
    </source>
</evidence>
<protein>
    <recommendedName>
        <fullName evidence="5">Iron-binding zinc finger CDGSH type domain-containing protein</fullName>
    </recommendedName>
</protein>
<proteinExistence type="predicted"/>
<dbReference type="InterPro" id="IPR042216">
    <property type="entry name" value="MitoNEET_CISD"/>
</dbReference>
<organism evidence="6 7">
    <name type="scientific">Brockia lithotrophica</name>
    <dbReference type="NCBI Taxonomy" id="933949"/>
    <lineage>
        <taxon>Bacteria</taxon>
        <taxon>Bacillati</taxon>
        <taxon>Bacillota</taxon>
        <taxon>Bacilli</taxon>
        <taxon>Bacillales</taxon>
        <taxon>Bacillales Family X. Incertae Sedis</taxon>
        <taxon>Brockia</taxon>
    </lineage>
</organism>
<keyword evidence="3" id="KW-0408">Iron</keyword>
<keyword evidence="1" id="KW-0001">2Fe-2S</keyword>
<dbReference type="Proteomes" id="UP000244016">
    <property type="component" value="Unassembled WGS sequence"/>
</dbReference>
<gene>
    <name evidence="6" type="ORF">BLITH_1359</name>
</gene>
<evidence type="ECO:0000256" key="3">
    <source>
        <dbReference type="ARBA" id="ARBA00023004"/>
    </source>
</evidence>
<accession>A0A2T5G6A9</accession>